<dbReference type="PANTHER" id="PTHR47784">
    <property type="entry name" value="STEROL UPTAKE CONTROL PROTEIN 2"/>
    <property type="match status" value="1"/>
</dbReference>
<evidence type="ECO:0000313" key="3">
    <source>
        <dbReference type="Proteomes" id="UP001629113"/>
    </source>
</evidence>
<feature type="compositionally biased region" description="Polar residues" evidence="1">
    <location>
        <begin position="32"/>
        <end position="48"/>
    </location>
</feature>
<feature type="region of interest" description="Disordered" evidence="1">
    <location>
        <begin position="25"/>
        <end position="75"/>
    </location>
</feature>
<comment type="caution">
    <text evidence="2">The sequence shown here is derived from an EMBL/GenBank/DDBJ whole genome shotgun (WGS) entry which is preliminary data.</text>
</comment>
<feature type="compositionally biased region" description="Low complexity" evidence="1">
    <location>
        <begin position="57"/>
        <end position="67"/>
    </location>
</feature>
<dbReference type="EMBL" id="JBFCZG010000010">
    <property type="protein sequence ID" value="KAL3417703.1"/>
    <property type="molecule type" value="Genomic_DNA"/>
</dbReference>
<gene>
    <name evidence="2" type="ORF">PVAG01_10713</name>
</gene>
<reference evidence="2 3" key="1">
    <citation type="submission" date="2024-06" db="EMBL/GenBank/DDBJ databases">
        <title>Complete genome of Phlyctema vagabunda strain 19-DSS-EL-015.</title>
        <authorList>
            <person name="Fiorenzani C."/>
        </authorList>
    </citation>
    <scope>NUCLEOTIDE SEQUENCE [LARGE SCALE GENOMIC DNA]</scope>
    <source>
        <strain evidence="2 3">19-DSS-EL-015</strain>
    </source>
</reference>
<organism evidence="2 3">
    <name type="scientific">Phlyctema vagabunda</name>
    <dbReference type="NCBI Taxonomy" id="108571"/>
    <lineage>
        <taxon>Eukaryota</taxon>
        <taxon>Fungi</taxon>
        <taxon>Dikarya</taxon>
        <taxon>Ascomycota</taxon>
        <taxon>Pezizomycotina</taxon>
        <taxon>Leotiomycetes</taxon>
        <taxon>Helotiales</taxon>
        <taxon>Dermateaceae</taxon>
        <taxon>Phlyctema</taxon>
    </lineage>
</organism>
<evidence type="ECO:0000256" key="1">
    <source>
        <dbReference type="SAM" id="MobiDB-lite"/>
    </source>
</evidence>
<protein>
    <submittedName>
        <fullName evidence="2">Uncharacterized protein</fullName>
    </submittedName>
</protein>
<accession>A0ABR4P322</accession>
<dbReference type="Proteomes" id="UP001629113">
    <property type="component" value="Unassembled WGS sequence"/>
</dbReference>
<dbReference type="PANTHER" id="PTHR47784:SF5">
    <property type="entry name" value="STEROL UPTAKE CONTROL PROTEIN 2"/>
    <property type="match status" value="1"/>
</dbReference>
<keyword evidence="3" id="KW-1185">Reference proteome</keyword>
<proteinExistence type="predicted"/>
<evidence type="ECO:0000313" key="2">
    <source>
        <dbReference type="EMBL" id="KAL3417703.1"/>
    </source>
</evidence>
<name>A0ABR4P322_9HELO</name>
<sequence length="383" mass="43197">MNPATVVLPRRPHIKSRSGCIECKRRRIKTIPSPTGSNQSYADSTTSTDKIHRESKTNSPSYTTPRSTTPPPEAELPSLNYVELRLMQQFFNTTHKSLTSKPEFQKMWQTELSDFALKHEFAIRSIFALSALEIANTTIDSSESSFYTSHAMLQHQQALRLAHEALEDPSPDNCSALHIFSGLAFIFTMAKPRDGARALSGESPLMVEWFSLMAGIQAIKASFSESLDTGPHGPLLIAARQATSERVAHARREPLLHELETLVRIHVANVEELIVYSRCIDYLHVCFNIIDRPDMECECADVFTWFFAVSPEFIALLKNGAQEALAIFAFACVLFLKIEHFWWAAGWAQYLVAETFEGLDEQHQSWARWPMEQVGLLPPAHMC</sequence>
<dbReference type="InterPro" id="IPR053157">
    <property type="entry name" value="Sterol_Uptake_Regulator"/>
</dbReference>